<organism evidence="7 8">
    <name type="scientific">Paramecium tetraurelia</name>
    <dbReference type="NCBI Taxonomy" id="5888"/>
    <lineage>
        <taxon>Eukaryota</taxon>
        <taxon>Sar</taxon>
        <taxon>Alveolata</taxon>
        <taxon>Ciliophora</taxon>
        <taxon>Intramacronucleata</taxon>
        <taxon>Oligohymenophorea</taxon>
        <taxon>Peniculida</taxon>
        <taxon>Parameciidae</taxon>
        <taxon>Paramecium</taxon>
    </lineage>
</organism>
<dbReference type="EMBL" id="CT867996">
    <property type="protein sequence ID" value="CAK58213.1"/>
    <property type="molecule type" value="Genomic_DNA"/>
</dbReference>
<dbReference type="CDD" id="cd00180">
    <property type="entry name" value="PKc"/>
    <property type="match status" value="1"/>
</dbReference>
<evidence type="ECO:0000256" key="2">
    <source>
        <dbReference type="ARBA" id="ARBA00022741"/>
    </source>
</evidence>
<protein>
    <recommendedName>
        <fullName evidence="6">Protein kinase domain-containing protein</fullName>
    </recommendedName>
</protein>
<dbReference type="SUPFAM" id="SSF56112">
    <property type="entry name" value="Protein kinase-like (PK-like)"/>
    <property type="match status" value="1"/>
</dbReference>
<keyword evidence="4 5" id="KW-0067">ATP-binding</keyword>
<dbReference type="AlphaFoldDB" id="A0BI46"/>
<reference evidence="7 8" key="1">
    <citation type="journal article" date="2006" name="Nature">
        <title>Global trends of whole-genome duplications revealed by the ciliate Paramecium tetraurelia.</title>
        <authorList>
            <consortium name="Genoscope"/>
            <person name="Aury J.-M."/>
            <person name="Jaillon O."/>
            <person name="Duret L."/>
            <person name="Noel B."/>
            <person name="Jubin C."/>
            <person name="Porcel B.M."/>
            <person name="Segurens B."/>
            <person name="Daubin V."/>
            <person name="Anthouard V."/>
            <person name="Aiach N."/>
            <person name="Arnaiz O."/>
            <person name="Billaut A."/>
            <person name="Beisson J."/>
            <person name="Blanc I."/>
            <person name="Bouhouche K."/>
            <person name="Camara F."/>
            <person name="Duharcourt S."/>
            <person name="Guigo R."/>
            <person name="Gogendeau D."/>
            <person name="Katinka M."/>
            <person name="Keller A.-M."/>
            <person name="Kissmehl R."/>
            <person name="Klotz C."/>
            <person name="Koll F."/>
            <person name="Le Moue A."/>
            <person name="Lepere C."/>
            <person name="Malinsky S."/>
            <person name="Nowacki M."/>
            <person name="Nowak J.K."/>
            <person name="Plattner H."/>
            <person name="Poulain J."/>
            <person name="Ruiz F."/>
            <person name="Serrano V."/>
            <person name="Zagulski M."/>
            <person name="Dessen P."/>
            <person name="Betermier M."/>
            <person name="Weissenbach J."/>
            <person name="Scarpelli C."/>
            <person name="Schachter V."/>
            <person name="Sperling L."/>
            <person name="Meyer E."/>
            <person name="Cohen J."/>
            <person name="Wincker P."/>
        </authorList>
    </citation>
    <scope>NUCLEOTIDE SEQUENCE [LARGE SCALE GENOMIC DNA]</scope>
    <source>
        <strain evidence="7 8">Stock d4-2</strain>
    </source>
</reference>
<evidence type="ECO:0000313" key="7">
    <source>
        <dbReference type="EMBL" id="CAK58213.1"/>
    </source>
</evidence>
<dbReference type="Proteomes" id="UP000000600">
    <property type="component" value="Unassembled WGS sequence"/>
</dbReference>
<evidence type="ECO:0000256" key="5">
    <source>
        <dbReference type="PROSITE-ProRule" id="PRU10141"/>
    </source>
</evidence>
<dbReference type="InterPro" id="IPR011009">
    <property type="entry name" value="Kinase-like_dom_sf"/>
</dbReference>
<name>A0BI46_PARTE</name>
<keyword evidence="3" id="KW-0418">Kinase</keyword>
<dbReference type="GO" id="GO:0005829">
    <property type="term" value="C:cytosol"/>
    <property type="evidence" value="ECO:0000318"/>
    <property type="project" value="GO_Central"/>
</dbReference>
<dbReference type="SMART" id="SM00220">
    <property type="entry name" value="S_TKc"/>
    <property type="match status" value="1"/>
</dbReference>
<dbReference type="InParanoid" id="A0BI46"/>
<sequence length="532" mass="62876">MRQIKDFMVNQNEALGAGAYGTAHKCYRIGNKDELFCMKIIKKSINTDQKKELSQKRQLEAEIKTFQSLKDANCENLVKMIDIIDEDSRLCIVMELCDLDLDKLLRQFHYMNTWPSIIEMEDMMKQILKGAQVLIDNHIIHRDIKPQNILVKILNKGQPTERKIYKIADFGFTKYLDDIYAKANLTRVGTRSYCAPEILKGQNFSSKCDIYSYGIVFHQIAYKFSFPSHYDNQQQLHEFHESISKSPYKCADLKGGQMIMDLIEKMLIFDQDKRIQFEDLWAHSVMKTPNRILKDSIFVRLDRSVQEEDYKQQIVKNEAEKLKRLNLLTDIFYRKFLLCKHVADFMKNTLIVKQIDHLIFQQFISLIGLYQINYGFAMLNCLISDFEPTILLDNDVPQLIELLNYFMVKSQENKEYVGLQNRLTKDYYQAIITYKQDLNTLLKEKIESKNWKQYEVVFKQLQQSQTRKIPIEKCYQVIQYLKEQDKIKEFISKCKNQPGIGIAQSLQTIMELDTKFNITYYRDINPDDIFKI</sequence>
<dbReference type="Pfam" id="PF00069">
    <property type="entry name" value="Pkinase"/>
    <property type="match status" value="1"/>
</dbReference>
<keyword evidence="1" id="KW-0808">Transferase</keyword>
<proteinExistence type="predicted"/>
<dbReference type="GO" id="GO:0005776">
    <property type="term" value="C:autophagosome"/>
    <property type="evidence" value="ECO:0000318"/>
    <property type="project" value="GO_Central"/>
</dbReference>
<evidence type="ECO:0000256" key="4">
    <source>
        <dbReference type="ARBA" id="ARBA00022840"/>
    </source>
</evidence>
<dbReference type="PROSITE" id="PS50011">
    <property type="entry name" value="PROTEIN_KINASE_DOM"/>
    <property type="match status" value="1"/>
</dbReference>
<dbReference type="STRING" id="5888.A0BI46"/>
<dbReference type="GeneID" id="5011395"/>
<evidence type="ECO:0000259" key="6">
    <source>
        <dbReference type="PROSITE" id="PS50011"/>
    </source>
</evidence>
<dbReference type="GO" id="GO:0010506">
    <property type="term" value="P:regulation of autophagy"/>
    <property type="evidence" value="ECO:0000318"/>
    <property type="project" value="GO_Central"/>
</dbReference>
<accession>A0BI46</accession>
<dbReference type="GO" id="GO:0000407">
    <property type="term" value="C:phagophore assembly site"/>
    <property type="evidence" value="ECO:0000318"/>
    <property type="project" value="GO_Central"/>
</dbReference>
<evidence type="ECO:0000313" key="8">
    <source>
        <dbReference type="Proteomes" id="UP000000600"/>
    </source>
</evidence>
<dbReference type="RefSeq" id="XP_001425611.1">
    <property type="nucleotide sequence ID" value="XM_001425574.1"/>
</dbReference>
<keyword evidence="8" id="KW-1185">Reference proteome</keyword>
<evidence type="ECO:0000256" key="1">
    <source>
        <dbReference type="ARBA" id="ARBA00022679"/>
    </source>
</evidence>
<dbReference type="PROSITE" id="PS00108">
    <property type="entry name" value="PROTEIN_KINASE_ST"/>
    <property type="match status" value="1"/>
</dbReference>
<dbReference type="GO" id="GO:0000045">
    <property type="term" value="P:autophagosome assembly"/>
    <property type="evidence" value="ECO:0000318"/>
    <property type="project" value="GO_Central"/>
</dbReference>
<dbReference type="OrthoDB" id="5337378at2759"/>
<dbReference type="GO" id="GO:0004674">
    <property type="term" value="F:protein serine/threonine kinase activity"/>
    <property type="evidence" value="ECO:0000318"/>
    <property type="project" value="GO_Central"/>
</dbReference>
<dbReference type="InterPro" id="IPR045269">
    <property type="entry name" value="Atg1-like"/>
</dbReference>
<dbReference type="PANTHER" id="PTHR24348">
    <property type="entry name" value="SERINE/THREONINE-PROTEIN KINASE UNC-51-RELATED"/>
    <property type="match status" value="1"/>
</dbReference>
<feature type="domain" description="Protein kinase" evidence="6">
    <location>
        <begin position="9"/>
        <end position="286"/>
    </location>
</feature>
<dbReference type="InterPro" id="IPR017441">
    <property type="entry name" value="Protein_kinase_ATP_BS"/>
</dbReference>
<dbReference type="InterPro" id="IPR000719">
    <property type="entry name" value="Prot_kinase_dom"/>
</dbReference>
<keyword evidence="2 5" id="KW-0547">Nucleotide-binding</keyword>
<dbReference type="GO" id="GO:0005524">
    <property type="term" value="F:ATP binding"/>
    <property type="evidence" value="ECO:0007669"/>
    <property type="project" value="UniProtKB-UniRule"/>
</dbReference>
<dbReference type="eggNOG" id="KOG0032">
    <property type="taxonomic scope" value="Eukaryota"/>
</dbReference>
<dbReference type="Gene3D" id="1.10.510.10">
    <property type="entry name" value="Transferase(Phosphotransferase) domain 1"/>
    <property type="match status" value="1"/>
</dbReference>
<dbReference type="GO" id="GO:0016020">
    <property type="term" value="C:membrane"/>
    <property type="evidence" value="ECO:0000318"/>
    <property type="project" value="GO_Central"/>
</dbReference>
<dbReference type="OMA" id="SYGIVFH"/>
<dbReference type="PANTHER" id="PTHR24348:SF22">
    <property type="entry name" value="NON-SPECIFIC SERINE_THREONINE PROTEIN KINASE"/>
    <property type="match status" value="1"/>
</dbReference>
<evidence type="ECO:0000256" key="3">
    <source>
        <dbReference type="ARBA" id="ARBA00022777"/>
    </source>
</evidence>
<feature type="binding site" evidence="5">
    <location>
        <position position="43"/>
    </location>
    <ligand>
        <name>ATP</name>
        <dbReference type="ChEBI" id="CHEBI:30616"/>
    </ligand>
</feature>
<dbReference type="HOGENOM" id="CLU_000288_37_6_1"/>
<dbReference type="InterPro" id="IPR008271">
    <property type="entry name" value="Ser/Thr_kinase_AS"/>
</dbReference>
<dbReference type="KEGG" id="ptm:GSPATT00029249001"/>
<gene>
    <name evidence="7" type="ORF">GSPATT00029249001</name>
</gene>
<dbReference type="PROSITE" id="PS00107">
    <property type="entry name" value="PROTEIN_KINASE_ATP"/>
    <property type="match status" value="1"/>
</dbReference>
<dbReference type="GO" id="GO:0005737">
    <property type="term" value="C:cytoplasm"/>
    <property type="evidence" value="ECO:0000318"/>
    <property type="project" value="GO_Central"/>
</dbReference>